<name>A0AAN6WRP9_9PEZI</name>
<feature type="compositionally biased region" description="Polar residues" evidence="2">
    <location>
        <begin position="63"/>
        <end position="76"/>
    </location>
</feature>
<evidence type="ECO:0000256" key="2">
    <source>
        <dbReference type="SAM" id="MobiDB-lite"/>
    </source>
</evidence>
<evidence type="ECO:0000313" key="4">
    <source>
        <dbReference type="Proteomes" id="UP001302126"/>
    </source>
</evidence>
<keyword evidence="4" id="KW-1185">Reference proteome</keyword>
<feature type="region of interest" description="Disordered" evidence="2">
    <location>
        <begin position="54"/>
        <end position="76"/>
    </location>
</feature>
<dbReference type="AlphaFoldDB" id="A0AAN6WRP9"/>
<sequence>MQPIPRTRRTPQNTQHTYSLGRKVHDVKTYPVQSPQGATILIYGHENGITVTWRGGRRLKEPSPTTKNDKQNGSSTSDAVMIIDSDDEASAATPAAFHDKPQFQEASNADSTSPPEIAQTLDLAFGTAVLGVAVLPMPNLAPEDAAWNGATILQEKMVFAVTCASTEVYVVTLPLTPPSHESKARLELRKNLLAGNAGKGMWGETLTRLGGQSRLCDGVAITLFKSKASPRSRSVERTAAHSNQSTRAIVAAHSREASGTLRFWDVSLDGKPGVTNSVVPFQTEYLPAPLTAISFNPTHVTQLLAVASSQAIRIYDYSIASLPSEDTSEGPFPAQGSWLLSLYPPFARGTSVSTARKPIVAAEWISHGRAVLTLLADGQWGIWDIDGVSPSANGASSTGLFSKASTGLRGSAVTNFSVTGHLEGTSPLRNPGTQKAATASTSGEFVPMTPHTRRDAIASVISGGLDKLVTVKGGIAIARFAPSRAADIGEESAVLWLGGVDPIVCVIPTVSKFWDSQIRRAGGGGVNLWSGAQPTRMVRITDLVAGLLGERCTGAAAVPTASRIGAASTTENGSSQAESLPIEVLLQGESRIVVVHESEEAASFTTRLLAGRKKARLDLDSTKAILAYPRPEKPNSVAFNLSLAHRPGKGGAGLLRSRRAPVAGGLFDQPVDSYASTEVPDQGSFSQGSFSQAQSLGLGFINDLNYAADQPDDKVEANERDIEVEMMDLMDLDEELKRMESARERSTKRVFFEEG</sequence>
<feature type="compositionally biased region" description="Polar residues" evidence="2">
    <location>
        <begin position="427"/>
        <end position="443"/>
    </location>
</feature>
<feature type="region of interest" description="Disordered" evidence="2">
    <location>
        <begin position="423"/>
        <end position="448"/>
    </location>
</feature>
<feature type="coiled-coil region" evidence="1">
    <location>
        <begin position="722"/>
        <end position="749"/>
    </location>
</feature>
<dbReference type="Proteomes" id="UP001302126">
    <property type="component" value="Unassembled WGS sequence"/>
</dbReference>
<dbReference type="InterPro" id="IPR015943">
    <property type="entry name" value="WD40/YVTN_repeat-like_dom_sf"/>
</dbReference>
<comment type="caution">
    <text evidence="3">The sequence shown here is derived from an EMBL/GenBank/DDBJ whole genome shotgun (WGS) entry which is preliminary data.</text>
</comment>
<evidence type="ECO:0000256" key="1">
    <source>
        <dbReference type="SAM" id="Coils"/>
    </source>
</evidence>
<dbReference type="EMBL" id="MU864412">
    <property type="protein sequence ID" value="KAK4186934.1"/>
    <property type="molecule type" value="Genomic_DNA"/>
</dbReference>
<dbReference type="Gene3D" id="2.130.10.10">
    <property type="entry name" value="YVTN repeat-like/Quinoprotein amine dehydrogenase"/>
    <property type="match status" value="1"/>
</dbReference>
<accession>A0AAN6WRP9</accession>
<reference evidence="3" key="1">
    <citation type="journal article" date="2023" name="Mol. Phylogenet. Evol.">
        <title>Genome-scale phylogeny and comparative genomics of the fungal order Sordariales.</title>
        <authorList>
            <person name="Hensen N."/>
            <person name="Bonometti L."/>
            <person name="Westerberg I."/>
            <person name="Brannstrom I.O."/>
            <person name="Guillou S."/>
            <person name="Cros-Aarteil S."/>
            <person name="Calhoun S."/>
            <person name="Haridas S."/>
            <person name="Kuo A."/>
            <person name="Mondo S."/>
            <person name="Pangilinan J."/>
            <person name="Riley R."/>
            <person name="LaButti K."/>
            <person name="Andreopoulos B."/>
            <person name="Lipzen A."/>
            <person name="Chen C."/>
            <person name="Yan M."/>
            <person name="Daum C."/>
            <person name="Ng V."/>
            <person name="Clum A."/>
            <person name="Steindorff A."/>
            <person name="Ohm R.A."/>
            <person name="Martin F."/>
            <person name="Silar P."/>
            <person name="Natvig D.O."/>
            <person name="Lalanne C."/>
            <person name="Gautier V."/>
            <person name="Ament-Velasquez S.L."/>
            <person name="Kruys A."/>
            <person name="Hutchinson M.I."/>
            <person name="Powell A.J."/>
            <person name="Barry K."/>
            <person name="Miller A.N."/>
            <person name="Grigoriev I.V."/>
            <person name="Debuchy R."/>
            <person name="Gladieux P."/>
            <person name="Hiltunen Thoren M."/>
            <person name="Johannesson H."/>
        </authorList>
    </citation>
    <scope>NUCLEOTIDE SEQUENCE</scope>
    <source>
        <strain evidence="3">PSN309</strain>
    </source>
</reference>
<evidence type="ECO:0000313" key="3">
    <source>
        <dbReference type="EMBL" id="KAK4186934.1"/>
    </source>
</evidence>
<protein>
    <submittedName>
        <fullName evidence="3">Nucleoporin NUP37</fullName>
    </submittedName>
</protein>
<gene>
    <name evidence="3" type="ORF">QBC35DRAFT_251669</name>
</gene>
<organism evidence="3 4">
    <name type="scientific">Podospora australis</name>
    <dbReference type="NCBI Taxonomy" id="1536484"/>
    <lineage>
        <taxon>Eukaryota</taxon>
        <taxon>Fungi</taxon>
        <taxon>Dikarya</taxon>
        <taxon>Ascomycota</taxon>
        <taxon>Pezizomycotina</taxon>
        <taxon>Sordariomycetes</taxon>
        <taxon>Sordariomycetidae</taxon>
        <taxon>Sordariales</taxon>
        <taxon>Podosporaceae</taxon>
        <taxon>Podospora</taxon>
    </lineage>
</organism>
<dbReference type="SUPFAM" id="SSF50978">
    <property type="entry name" value="WD40 repeat-like"/>
    <property type="match status" value="1"/>
</dbReference>
<keyword evidence="1" id="KW-0175">Coiled coil</keyword>
<proteinExistence type="predicted"/>
<reference evidence="3" key="2">
    <citation type="submission" date="2023-05" db="EMBL/GenBank/DDBJ databases">
        <authorList>
            <consortium name="Lawrence Berkeley National Laboratory"/>
            <person name="Steindorff A."/>
            <person name="Hensen N."/>
            <person name="Bonometti L."/>
            <person name="Westerberg I."/>
            <person name="Brannstrom I.O."/>
            <person name="Guillou S."/>
            <person name="Cros-Aarteil S."/>
            <person name="Calhoun S."/>
            <person name="Haridas S."/>
            <person name="Kuo A."/>
            <person name="Mondo S."/>
            <person name="Pangilinan J."/>
            <person name="Riley R."/>
            <person name="Labutti K."/>
            <person name="Andreopoulos B."/>
            <person name="Lipzen A."/>
            <person name="Chen C."/>
            <person name="Yanf M."/>
            <person name="Daum C."/>
            <person name="Ng V."/>
            <person name="Clum A."/>
            <person name="Ohm R."/>
            <person name="Martin F."/>
            <person name="Silar P."/>
            <person name="Natvig D."/>
            <person name="Lalanne C."/>
            <person name="Gautier V."/>
            <person name="Ament-Velasquez S.L."/>
            <person name="Kruys A."/>
            <person name="Hutchinson M.I."/>
            <person name="Powell A.J."/>
            <person name="Barry K."/>
            <person name="Miller A.N."/>
            <person name="Grigoriev I.V."/>
            <person name="Debuchy R."/>
            <person name="Gladieux P."/>
            <person name="Thoren M.H."/>
            <person name="Johannesson H."/>
        </authorList>
    </citation>
    <scope>NUCLEOTIDE SEQUENCE</scope>
    <source>
        <strain evidence="3">PSN309</strain>
    </source>
</reference>
<dbReference type="InterPro" id="IPR036322">
    <property type="entry name" value="WD40_repeat_dom_sf"/>
</dbReference>